<reference evidence="2" key="1">
    <citation type="submission" date="2020-02" db="EMBL/GenBank/DDBJ databases">
        <authorList>
            <person name="Meier V. D."/>
        </authorList>
    </citation>
    <scope>NUCLEOTIDE SEQUENCE</scope>
    <source>
        <strain evidence="2">AVDCRST_MAG49</strain>
    </source>
</reference>
<evidence type="ECO:0000256" key="1">
    <source>
        <dbReference type="SAM" id="MobiDB-lite"/>
    </source>
</evidence>
<organism evidence="2">
    <name type="scientific">uncultured Thermomicrobiales bacterium</name>
    <dbReference type="NCBI Taxonomy" id="1645740"/>
    <lineage>
        <taxon>Bacteria</taxon>
        <taxon>Pseudomonadati</taxon>
        <taxon>Thermomicrobiota</taxon>
        <taxon>Thermomicrobia</taxon>
        <taxon>Thermomicrobiales</taxon>
        <taxon>environmental samples</taxon>
    </lineage>
</organism>
<accession>A0A6J4TZG3</accession>
<feature type="non-terminal residue" evidence="2">
    <location>
        <position position="1"/>
    </location>
</feature>
<proteinExistence type="predicted"/>
<name>A0A6J4TZG3_9BACT</name>
<feature type="region of interest" description="Disordered" evidence="1">
    <location>
        <begin position="1"/>
        <end position="57"/>
    </location>
</feature>
<evidence type="ECO:0000313" key="2">
    <source>
        <dbReference type="EMBL" id="CAA9535946.1"/>
    </source>
</evidence>
<feature type="non-terminal residue" evidence="2">
    <location>
        <position position="57"/>
    </location>
</feature>
<dbReference type="AlphaFoldDB" id="A0A6J4TZG3"/>
<sequence length="57" mass="6138">WRTAAPPWLGVSSRGTRIWSPRPARTGPPLPRTHELLGVARGGPSARPGDRTSAGRR</sequence>
<dbReference type="EMBL" id="CADCWG010000018">
    <property type="protein sequence ID" value="CAA9535946.1"/>
    <property type="molecule type" value="Genomic_DNA"/>
</dbReference>
<gene>
    <name evidence="2" type="ORF">AVDCRST_MAG49-221</name>
</gene>
<protein>
    <submittedName>
        <fullName evidence="2">Uncharacterized protein</fullName>
    </submittedName>
</protein>